<evidence type="ECO:0000256" key="2">
    <source>
        <dbReference type="SAM" id="MobiDB-lite"/>
    </source>
</evidence>
<keyword evidence="1" id="KW-0539">Nucleus</keyword>
<reference evidence="4" key="1">
    <citation type="journal article" date="2021" name="Nat. Commun.">
        <title>Genetic determinants of endophytism in the Arabidopsis root mycobiome.</title>
        <authorList>
            <person name="Mesny F."/>
            <person name="Miyauchi S."/>
            <person name="Thiergart T."/>
            <person name="Pickel B."/>
            <person name="Atanasova L."/>
            <person name="Karlsson M."/>
            <person name="Huettel B."/>
            <person name="Barry K.W."/>
            <person name="Haridas S."/>
            <person name="Chen C."/>
            <person name="Bauer D."/>
            <person name="Andreopoulos W."/>
            <person name="Pangilinan J."/>
            <person name="LaButti K."/>
            <person name="Riley R."/>
            <person name="Lipzen A."/>
            <person name="Clum A."/>
            <person name="Drula E."/>
            <person name="Henrissat B."/>
            <person name="Kohler A."/>
            <person name="Grigoriev I.V."/>
            <person name="Martin F.M."/>
            <person name="Hacquard S."/>
        </authorList>
    </citation>
    <scope>NUCLEOTIDE SEQUENCE</scope>
    <source>
        <strain evidence="4">MPI-CAGE-AT-0016</strain>
    </source>
</reference>
<accession>A0A8K0TGY8</accession>
<dbReference type="InterPro" id="IPR053187">
    <property type="entry name" value="Notoamide_regulator"/>
</dbReference>
<keyword evidence="5" id="KW-1185">Reference proteome</keyword>
<dbReference type="SUPFAM" id="SSF57701">
    <property type="entry name" value="Zn2/Cys6 DNA-binding domain"/>
    <property type="match status" value="1"/>
</dbReference>
<dbReference type="Gene3D" id="4.10.240.10">
    <property type="entry name" value="Zn(2)-C6 fungal-type DNA-binding domain"/>
    <property type="match status" value="1"/>
</dbReference>
<proteinExistence type="predicted"/>
<evidence type="ECO:0000259" key="3">
    <source>
        <dbReference type="PROSITE" id="PS50048"/>
    </source>
</evidence>
<dbReference type="InterPro" id="IPR036864">
    <property type="entry name" value="Zn2-C6_fun-type_DNA-bd_sf"/>
</dbReference>
<dbReference type="EMBL" id="JAGPXD010000003">
    <property type="protein sequence ID" value="KAH7363217.1"/>
    <property type="molecule type" value="Genomic_DNA"/>
</dbReference>
<dbReference type="Pfam" id="PF00172">
    <property type="entry name" value="Zn_clus"/>
    <property type="match status" value="1"/>
</dbReference>
<dbReference type="PROSITE" id="PS50048">
    <property type="entry name" value="ZN2_CY6_FUNGAL_2"/>
    <property type="match status" value="1"/>
</dbReference>
<dbReference type="CDD" id="cd00067">
    <property type="entry name" value="GAL4"/>
    <property type="match status" value="1"/>
</dbReference>
<feature type="compositionally biased region" description="Polar residues" evidence="2">
    <location>
        <begin position="1"/>
        <end position="12"/>
    </location>
</feature>
<protein>
    <recommendedName>
        <fullName evidence="3">Zn(2)-C6 fungal-type domain-containing protein</fullName>
    </recommendedName>
</protein>
<name>A0A8K0TGY8_9PEZI</name>
<dbReference type="PANTHER" id="PTHR47256:SF3">
    <property type="entry name" value="ZN(II)2CYS6 TRANSCRIPTION FACTOR (EUROFUNG)"/>
    <property type="match status" value="1"/>
</dbReference>
<comment type="caution">
    <text evidence="4">The sequence shown here is derived from an EMBL/GenBank/DDBJ whole genome shotgun (WGS) entry which is preliminary data.</text>
</comment>
<dbReference type="AlphaFoldDB" id="A0A8K0TGY8"/>
<dbReference type="PROSITE" id="PS00463">
    <property type="entry name" value="ZN2_CY6_FUNGAL_1"/>
    <property type="match status" value="1"/>
</dbReference>
<dbReference type="SMART" id="SM00066">
    <property type="entry name" value="GAL4"/>
    <property type="match status" value="1"/>
</dbReference>
<sequence length="245" mass="26311">MTPSSRTDSPFASSPEGPPADTGPATSDSYSPRSRKYSTKLACKFCRKKRTKCDGNTPCSHCRAHQKDCVYEKSDQRTKSSLRSEVDSLRRNLHASEAILNALRHSQHRDRIVQQLQGGATNDQIAEMIQALATEDIAAPLGVHTDGMGGHQIPGMMSRMPGGERGAPAAIMPGIAPWSDPDEGSELVATPVCDNATPPTGLFWNPLFAWPVDVEAFLPLDPAVSSLPMHGMGPAGGPLPDVWRS</sequence>
<gene>
    <name evidence="4" type="ORF">B0T11DRAFT_92119</name>
</gene>
<dbReference type="OrthoDB" id="2123952at2759"/>
<evidence type="ECO:0000256" key="1">
    <source>
        <dbReference type="ARBA" id="ARBA00023242"/>
    </source>
</evidence>
<feature type="domain" description="Zn(2)-C6 fungal-type" evidence="3">
    <location>
        <begin position="42"/>
        <end position="71"/>
    </location>
</feature>
<organism evidence="4 5">
    <name type="scientific">Plectosphaerella cucumerina</name>
    <dbReference type="NCBI Taxonomy" id="40658"/>
    <lineage>
        <taxon>Eukaryota</taxon>
        <taxon>Fungi</taxon>
        <taxon>Dikarya</taxon>
        <taxon>Ascomycota</taxon>
        <taxon>Pezizomycotina</taxon>
        <taxon>Sordariomycetes</taxon>
        <taxon>Hypocreomycetidae</taxon>
        <taxon>Glomerellales</taxon>
        <taxon>Plectosphaerellaceae</taxon>
        <taxon>Plectosphaerella</taxon>
    </lineage>
</organism>
<evidence type="ECO:0000313" key="5">
    <source>
        <dbReference type="Proteomes" id="UP000813385"/>
    </source>
</evidence>
<feature type="region of interest" description="Disordered" evidence="2">
    <location>
        <begin position="1"/>
        <end position="37"/>
    </location>
</feature>
<evidence type="ECO:0000313" key="4">
    <source>
        <dbReference type="EMBL" id="KAH7363217.1"/>
    </source>
</evidence>
<dbReference type="PANTHER" id="PTHR47256">
    <property type="entry name" value="ZN(II)2CYS6 TRANSCRIPTION FACTOR (EUROFUNG)-RELATED"/>
    <property type="match status" value="1"/>
</dbReference>
<dbReference type="GO" id="GO:0008270">
    <property type="term" value="F:zinc ion binding"/>
    <property type="evidence" value="ECO:0007669"/>
    <property type="project" value="InterPro"/>
</dbReference>
<dbReference type="GO" id="GO:0000981">
    <property type="term" value="F:DNA-binding transcription factor activity, RNA polymerase II-specific"/>
    <property type="evidence" value="ECO:0007669"/>
    <property type="project" value="InterPro"/>
</dbReference>
<dbReference type="InterPro" id="IPR001138">
    <property type="entry name" value="Zn2Cys6_DnaBD"/>
</dbReference>
<dbReference type="Proteomes" id="UP000813385">
    <property type="component" value="Unassembled WGS sequence"/>
</dbReference>